<dbReference type="SUPFAM" id="SSF102462">
    <property type="entry name" value="Peptidyl-tRNA hydrolase II"/>
    <property type="match status" value="1"/>
</dbReference>
<evidence type="ECO:0000256" key="4">
    <source>
        <dbReference type="ARBA" id="ARBA00048707"/>
    </source>
</evidence>
<gene>
    <name evidence="5" type="ORF">Drose_20790</name>
</gene>
<comment type="similarity">
    <text evidence="3">Belongs to the PTH2 family.</text>
</comment>
<dbReference type="EMBL" id="CP073721">
    <property type="protein sequence ID" value="UWZ40490.1"/>
    <property type="molecule type" value="Genomic_DNA"/>
</dbReference>
<evidence type="ECO:0000256" key="1">
    <source>
        <dbReference type="ARBA" id="ARBA00013260"/>
    </source>
</evidence>
<dbReference type="Pfam" id="PF01981">
    <property type="entry name" value="PTH2"/>
    <property type="match status" value="1"/>
</dbReference>
<dbReference type="GO" id="GO:0004045">
    <property type="term" value="F:peptidyl-tRNA hydrolase activity"/>
    <property type="evidence" value="ECO:0007669"/>
    <property type="project" value="UniProtKB-EC"/>
</dbReference>
<evidence type="ECO:0000256" key="2">
    <source>
        <dbReference type="ARBA" id="ARBA00022801"/>
    </source>
</evidence>
<dbReference type="Gene3D" id="3.40.1490.10">
    <property type="entry name" value="Bit1"/>
    <property type="match status" value="1"/>
</dbReference>
<protein>
    <recommendedName>
        <fullName evidence="1">peptidyl-tRNA hydrolase</fullName>
        <ecNumber evidence="1">3.1.1.29</ecNumber>
    </recommendedName>
</protein>
<keyword evidence="2 5" id="KW-0378">Hydrolase</keyword>
<accession>A0ABY5ZEE8</accession>
<dbReference type="InterPro" id="IPR002833">
    <property type="entry name" value="PTH2"/>
</dbReference>
<dbReference type="EC" id="3.1.1.29" evidence="1"/>
<dbReference type="Proteomes" id="UP001058271">
    <property type="component" value="Chromosome"/>
</dbReference>
<evidence type="ECO:0000313" key="5">
    <source>
        <dbReference type="EMBL" id="UWZ40490.1"/>
    </source>
</evidence>
<organism evidence="5 6">
    <name type="scientific">Dactylosporangium roseum</name>
    <dbReference type="NCBI Taxonomy" id="47989"/>
    <lineage>
        <taxon>Bacteria</taxon>
        <taxon>Bacillati</taxon>
        <taxon>Actinomycetota</taxon>
        <taxon>Actinomycetes</taxon>
        <taxon>Micromonosporales</taxon>
        <taxon>Micromonosporaceae</taxon>
        <taxon>Dactylosporangium</taxon>
    </lineage>
</organism>
<dbReference type="PANTHER" id="PTHR12649:SF11">
    <property type="entry name" value="PEPTIDYL-TRNA HYDROLASE 2, MITOCHONDRIAL"/>
    <property type="match status" value="1"/>
</dbReference>
<evidence type="ECO:0000256" key="3">
    <source>
        <dbReference type="ARBA" id="ARBA00038050"/>
    </source>
</evidence>
<reference evidence="5" key="1">
    <citation type="submission" date="2021-04" db="EMBL/GenBank/DDBJ databases">
        <title>Biosynthetic gene clusters of Dactylosporangioum roseum.</title>
        <authorList>
            <person name="Hartkoorn R.C."/>
            <person name="Beaudoing E."/>
            <person name="Hot D."/>
            <person name="Moureu S."/>
        </authorList>
    </citation>
    <scope>NUCLEOTIDE SEQUENCE</scope>
    <source>
        <strain evidence="5">NRRL B-16295</strain>
    </source>
</reference>
<sequence>MGRARSPRRSAHAAVAAALDTLGSADFRTWLREGQPKVVLRVTGDERLRRVCADAEAAGLPVRLIRDAGRTQVAAGTATCCAVGPAPIPDRTGRHAFRHSPPPYLAAP</sequence>
<evidence type="ECO:0000313" key="6">
    <source>
        <dbReference type="Proteomes" id="UP001058271"/>
    </source>
</evidence>
<name>A0ABY5ZEE8_9ACTN</name>
<dbReference type="PANTHER" id="PTHR12649">
    <property type="entry name" value="PEPTIDYL-TRNA HYDROLASE 2"/>
    <property type="match status" value="1"/>
</dbReference>
<proteinExistence type="inferred from homology"/>
<comment type="catalytic activity">
    <reaction evidence="4">
        <text>an N-acyl-L-alpha-aminoacyl-tRNA + H2O = an N-acyl-L-amino acid + a tRNA + H(+)</text>
        <dbReference type="Rhea" id="RHEA:54448"/>
        <dbReference type="Rhea" id="RHEA-COMP:10123"/>
        <dbReference type="Rhea" id="RHEA-COMP:13883"/>
        <dbReference type="ChEBI" id="CHEBI:15377"/>
        <dbReference type="ChEBI" id="CHEBI:15378"/>
        <dbReference type="ChEBI" id="CHEBI:59874"/>
        <dbReference type="ChEBI" id="CHEBI:78442"/>
        <dbReference type="ChEBI" id="CHEBI:138191"/>
        <dbReference type="EC" id="3.1.1.29"/>
    </reaction>
</comment>
<dbReference type="InterPro" id="IPR023476">
    <property type="entry name" value="Pep_tRNA_hydro_II_dom_sf"/>
</dbReference>
<keyword evidence="6" id="KW-1185">Reference proteome</keyword>